<feature type="compositionally biased region" description="Pro residues" evidence="2">
    <location>
        <begin position="101"/>
        <end position="116"/>
    </location>
</feature>
<organism evidence="3">
    <name type="scientific">Opuntia streptacantha</name>
    <name type="common">Prickly pear cactus</name>
    <name type="synonym">Opuntia cardona</name>
    <dbReference type="NCBI Taxonomy" id="393608"/>
    <lineage>
        <taxon>Eukaryota</taxon>
        <taxon>Viridiplantae</taxon>
        <taxon>Streptophyta</taxon>
        <taxon>Embryophyta</taxon>
        <taxon>Tracheophyta</taxon>
        <taxon>Spermatophyta</taxon>
        <taxon>Magnoliopsida</taxon>
        <taxon>eudicotyledons</taxon>
        <taxon>Gunneridae</taxon>
        <taxon>Pentapetalae</taxon>
        <taxon>Caryophyllales</taxon>
        <taxon>Cactineae</taxon>
        <taxon>Cactaceae</taxon>
        <taxon>Opuntioideae</taxon>
        <taxon>Opuntia</taxon>
    </lineage>
</organism>
<dbReference type="EMBL" id="GISG01063296">
    <property type="protein sequence ID" value="MBA4627721.1"/>
    <property type="molecule type" value="Transcribed_RNA"/>
</dbReference>
<reference evidence="3" key="2">
    <citation type="submission" date="2020-07" db="EMBL/GenBank/DDBJ databases">
        <authorList>
            <person name="Vera ALvarez R."/>
            <person name="Arias-Moreno D.M."/>
            <person name="Jimenez-Jacinto V."/>
            <person name="Jimenez-Bremont J.F."/>
            <person name="Swaminathan K."/>
            <person name="Moose S.P."/>
            <person name="Guerrero-Gonzalez M.L."/>
            <person name="Marino-Ramirez L."/>
            <person name="Landsman D."/>
            <person name="Rodriguez-Kessler M."/>
            <person name="Delgado-Sanchez P."/>
        </authorList>
    </citation>
    <scope>NUCLEOTIDE SEQUENCE</scope>
    <source>
        <tissue evidence="3">Cladode</tissue>
    </source>
</reference>
<feature type="compositionally biased region" description="Low complexity" evidence="2">
    <location>
        <begin position="88"/>
        <end position="100"/>
    </location>
</feature>
<evidence type="ECO:0000256" key="1">
    <source>
        <dbReference type="SAM" id="Coils"/>
    </source>
</evidence>
<reference evidence="3" key="1">
    <citation type="journal article" date="2013" name="J. Plant Res.">
        <title>Effect of fungi and light on seed germination of three Opuntia species from semiarid lands of central Mexico.</title>
        <authorList>
            <person name="Delgado-Sanchez P."/>
            <person name="Jimenez-Bremont J.F."/>
            <person name="Guerrero-Gonzalez Mde L."/>
            <person name="Flores J."/>
        </authorList>
    </citation>
    <scope>NUCLEOTIDE SEQUENCE</scope>
    <source>
        <tissue evidence="3">Cladode</tissue>
    </source>
</reference>
<accession>A0A7C9CVS4</accession>
<protein>
    <submittedName>
        <fullName evidence="3">Uncharacterized protein</fullName>
    </submittedName>
</protein>
<feature type="coiled-coil region" evidence="1">
    <location>
        <begin position="38"/>
        <end position="65"/>
    </location>
</feature>
<name>A0A7C9CVS4_OPUST</name>
<keyword evidence="1" id="KW-0175">Coiled coil</keyword>
<dbReference type="AlphaFoldDB" id="A0A7C9CVS4"/>
<proteinExistence type="predicted"/>
<evidence type="ECO:0000313" key="3">
    <source>
        <dbReference type="EMBL" id="MBA4627721.1"/>
    </source>
</evidence>
<feature type="region of interest" description="Disordered" evidence="2">
    <location>
        <begin position="86"/>
        <end position="116"/>
    </location>
</feature>
<sequence length="116" mass="13721">MDITGVRGGYTAMQSDLHRLAGRMDSIEEGFSYFRRYVDRQEAREKRMHREEERAMREAREYEERRRMNELIWQQSEAIRRLEQRFAPFPGNPGSSSTFSPFPPHFWTPPGPDGAP</sequence>
<evidence type="ECO:0000256" key="2">
    <source>
        <dbReference type="SAM" id="MobiDB-lite"/>
    </source>
</evidence>